<reference evidence="1" key="2">
    <citation type="submission" date="2025-09" db="UniProtKB">
        <authorList>
            <consortium name="Ensembl"/>
        </authorList>
    </citation>
    <scope>IDENTIFICATION</scope>
</reference>
<evidence type="ECO:0000313" key="1">
    <source>
        <dbReference type="Ensembl" id="ENSFHEP00000012192.1"/>
    </source>
</evidence>
<dbReference type="GeneTree" id="ENSGT01150000287056"/>
<dbReference type="Proteomes" id="UP000265000">
    <property type="component" value="Unplaced"/>
</dbReference>
<protein>
    <submittedName>
        <fullName evidence="1">Uncharacterized protein</fullName>
    </submittedName>
</protein>
<dbReference type="Ensembl" id="ENSFHET00000031925.1">
    <property type="protein sequence ID" value="ENSFHEP00000012192.1"/>
    <property type="gene ID" value="ENSFHEG00000013639.1"/>
</dbReference>
<evidence type="ECO:0000313" key="2">
    <source>
        <dbReference type="Proteomes" id="UP000265000"/>
    </source>
</evidence>
<accession>A0A3Q2PIP7</accession>
<name>A0A3Q2PIP7_FUNHE</name>
<dbReference type="AlphaFoldDB" id="A0A3Q2PIP7"/>
<sequence>MLLAKNFVNCGYSTQIKMDNKERIIRAIILKGLELYFLVNQMNVNAEACRPLFVPGTITKVTFILNNLPCSSQLYLWCILYCVFCIDCMDTAGALGEVSEFLAVQHVLQWMTGQAHTPILPSEKQDFKITFRFNHECRERLGDLSSRTVFHLTGCSI</sequence>
<keyword evidence="2" id="KW-1185">Reference proteome</keyword>
<proteinExistence type="predicted"/>
<reference evidence="1" key="1">
    <citation type="submission" date="2025-08" db="UniProtKB">
        <authorList>
            <consortium name="Ensembl"/>
        </authorList>
    </citation>
    <scope>IDENTIFICATION</scope>
</reference>
<organism evidence="1 2">
    <name type="scientific">Fundulus heteroclitus</name>
    <name type="common">Killifish</name>
    <name type="synonym">Mummichog</name>
    <dbReference type="NCBI Taxonomy" id="8078"/>
    <lineage>
        <taxon>Eukaryota</taxon>
        <taxon>Metazoa</taxon>
        <taxon>Chordata</taxon>
        <taxon>Craniata</taxon>
        <taxon>Vertebrata</taxon>
        <taxon>Euteleostomi</taxon>
        <taxon>Actinopterygii</taxon>
        <taxon>Neopterygii</taxon>
        <taxon>Teleostei</taxon>
        <taxon>Neoteleostei</taxon>
        <taxon>Acanthomorphata</taxon>
        <taxon>Ovalentaria</taxon>
        <taxon>Atherinomorphae</taxon>
        <taxon>Cyprinodontiformes</taxon>
        <taxon>Fundulidae</taxon>
        <taxon>Fundulus</taxon>
    </lineage>
</organism>